<dbReference type="PROSITE" id="PS51257">
    <property type="entry name" value="PROKAR_LIPOPROTEIN"/>
    <property type="match status" value="1"/>
</dbReference>
<organism evidence="1 2">
    <name type="scientific">Flavobacterium suaedae</name>
    <dbReference type="NCBI Taxonomy" id="1767027"/>
    <lineage>
        <taxon>Bacteria</taxon>
        <taxon>Pseudomonadati</taxon>
        <taxon>Bacteroidota</taxon>
        <taxon>Flavobacteriia</taxon>
        <taxon>Flavobacteriales</taxon>
        <taxon>Flavobacteriaceae</taxon>
        <taxon>Flavobacterium</taxon>
    </lineage>
</organism>
<sequence>MKNYKYYFLVLVMIACSCNGNRPKEEELLQKGTVVIPKKQKSNIYKSDPLNASESKSTYKVSYELFEKQGSIESVNEYILNVKQLQFSEAQVFIYEYEFAKSDTLEIYQDSIIFNSTVIDKISSKSFKLNDRTVLVNKYFYSSVGENTLVSSNLYIVPSEGLVLQKTISQKSGSVEYNIGLELLQRQIQNDSVFFKFKKPSFDN</sequence>
<comment type="caution">
    <text evidence="1">The sequence shown here is derived from an EMBL/GenBank/DDBJ whole genome shotgun (WGS) entry which is preliminary data.</text>
</comment>
<gene>
    <name evidence="1" type="ORF">GCM10007424_07770</name>
</gene>
<reference evidence="2" key="1">
    <citation type="journal article" date="2019" name="Int. J. Syst. Evol. Microbiol.">
        <title>The Global Catalogue of Microorganisms (GCM) 10K type strain sequencing project: providing services to taxonomists for standard genome sequencing and annotation.</title>
        <authorList>
            <consortium name="The Broad Institute Genomics Platform"/>
            <consortium name="The Broad Institute Genome Sequencing Center for Infectious Disease"/>
            <person name="Wu L."/>
            <person name="Ma J."/>
        </authorList>
    </citation>
    <scope>NUCLEOTIDE SEQUENCE [LARGE SCALE GENOMIC DNA]</scope>
    <source>
        <strain evidence="2">CGMCC 1.15461</strain>
    </source>
</reference>
<protein>
    <recommendedName>
        <fullName evidence="3">LPS export ABC transporter periplasmic protein LptC</fullName>
    </recommendedName>
</protein>
<evidence type="ECO:0000313" key="2">
    <source>
        <dbReference type="Proteomes" id="UP000615760"/>
    </source>
</evidence>
<evidence type="ECO:0008006" key="3">
    <source>
        <dbReference type="Google" id="ProtNLM"/>
    </source>
</evidence>
<accession>A0ABQ1JJU7</accession>
<proteinExistence type="predicted"/>
<dbReference type="RefSeq" id="WP_188619935.1">
    <property type="nucleotide sequence ID" value="NZ_BMJE01000002.1"/>
</dbReference>
<keyword evidence="2" id="KW-1185">Reference proteome</keyword>
<name>A0ABQ1JJU7_9FLAO</name>
<dbReference type="Proteomes" id="UP000615760">
    <property type="component" value="Unassembled WGS sequence"/>
</dbReference>
<evidence type="ECO:0000313" key="1">
    <source>
        <dbReference type="EMBL" id="GGB70279.1"/>
    </source>
</evidence>
<dbReference type="EMBL" id="BMJE01000002">
    <property type="protein sequence ID" value="GGB70279.1"/>
    <property type="molecule type" value="Genomic_DNA"/>
</dbReference>